<sequence>MSTVNIVKYYFHKANAPRDAERMRKMVLLAYQTAKDKKLYPKEVFIRYASFAELWPGYSGTHVACHGYVTDKESLQFIEATHAGEKPDSTKKNEKGDVVWPGAERLWAAPEIGYGHLE</sequence>
<gene>
    <name evidence="1" type="ORF">CH063_10549</name>
</gene>
<dbReference type="Proteomes" id="UP000007174">
    <property type="component" value="Unassembled WGS sequence"/>
</dbReference>
<proteinExistence type="predicted"/>
<name>H1VHX0_COLHI</name>
<dbReference type="HOGENOM" id="CLU_146182_0_0_1"/>
<accession>H1VHX0</accession>
<dbReference type="EMBL" id="CACQ02003715">
    <property type="protein sequence ID" value="CCF39823.1"/>
    <property type="molecule type" value="Genomic_DNA"/>
</dbReference>
<reference evidence="2" key="1">
    <citation type="journal article" date="2012" name="Nat. Genet.">
        <title>Lifestyle transitions in plant pathogenic Colletotrichum fungi deciphered by genome and transcriptome analyses.</title>
        <authorList>
            <person name="O'Connell R.J."/>
            <person name="Thon M.R."/>
            <person name="Hacquard S."/>
            <person name="Amyotte S.G."/>
            <person name="Kleemann J."/>
            <person name="Torres M.F."/>
            <person name="Damm U."/>
            <person name="Buiate E.A."/>
            <person name="Epstein L."/>
            <person name="Alkan N."/>
            <person name="Altmueller J."/>
            <person name="Alvarado-Balderrama L."/>
            <person name="Bauser C.A."/>
            <person name="Becker C."/>
            <person name="Birren B.W."/>
            <person name="Chen Z."/>
            <person name="Choi J."/>
            <person name="Crouch J.A."/>
            <person name="Duvick J.P."/>
            <person name="Farman M.A."/>
            <person name="Gan P."/>
            <person name="Heiman D."/>
            <person name="Henrissat B."/>
            <person name="Howard R.J."/>
            <person name="Kabbage M."/>
            <person name="Koch C."/>
            <person name="Kracher B."/>
            <person name="Kubo Y."/>
            <person name="Law A.D."/>
            <person name="Lebrun M.-H."/>
            <person name="Lee Y.-H."/>
            <person name="Miyara I."/>
            <person name="Moore N."/>
            <person name="Neumann U."/>
            <person name="Nordstroem K."/>
            <person name="Panaccione D.G."/>
            <person name="Panstruga R."/>
            <person name="Place M."/>
            <person name="Proctor R.H."/>
            <person name="Prusky D."/>
            <person name="Rech G."/>
            <person name="Reinhardt R."/>
            <person name="Rollins J.A."/>
            <person name="Rounsley S."/>
            <person name="Schardl C.L."/>
            <person name="Schwartz D.C."/>
            <person name="Shenoy N."/>
            <person name="Shirasu K."/>
            <person name="Sikhakolli U.R."/>
            <person name="Stueber K."/>
            <person name="Sukno S.A."/>
            <person name="Sweigard J.A."/>
            <person name="Takano Y."/>
            <person name="Takahara H."/>
            <person name="Trail F."/>
            <person name="van der Does H.C."/>
            <person name="Voll L.M."/>
            <person name="Will I."/>
            <person name="Young S."/>
            <person name="Zeng Q."/>
            <person name="Zhang J."/>
            <person name="Zhou S."/>
            <person name="Dickman M.B."/>
            <person name="Schulze-Lefert P."/>
            <person name="Ver Loren van Themaat E."/>
            <person name="Ma L.-J."/>
            <person name="Vaillancourt L.J."/>
        </authorList>
    </citation>
    <scope>NUCLEOTIDE SEQUENCE [LARGE SCALE GENOMIC DNA]</scope>
    <source>
        <strain evidence="2">IMI 349063</strain>
    </source>
</reference>
<evidence type="ECO:0000313" key="2">
    <source>
        <dbReference type="Proteomes" id="UP000007174"/>
    </source>
</evidence>
<organism evidence="1 2">
    <name type="scientific">Colletotrichum higginsianum (strain IMI 349063)</name>
    <name type="common">Crucifer anthracnose fungus</name>
    <dbReference type="NCBI Taxonomy" id="759273"/>
    <lineage>
        <taxon>Eukaryota</taxon>
        <taxon>Fungi</taxon>
        <taxon>Dikarya</taxon>
        <taxon>Ascomycota</taxon>
        <taxon>Pezizomycotina</taxon>
        <taxon>Sordariomycetes</taxon>
        <taxon>Hypocreomycetidae</taxon>
        <taxon>Glomerellales</taxon>
        <taxon>Glomerellaceae</taxon>
        <taxon>Colletotrichum</taxon>
        <taxon>Colletotrichum destructivum species complex</taxon>
    </lineage>
</organism>
<dbReference type="AlphaFoldDB" id="H1VHX0"/>
<dbReference type="eggNOG" id="ENOG502SRW7">
    <property type="taxonomic scope" value="Eukaryota"/>
</dbReference>
<evidence type="ECO:0000313" key="1">
    <source>
        <dbReference type="EMBL" id="CCF39823.1"/>
    </source>
</evidence>
<dbReference type="VEuPathDB" id="FungiDB:CH63R_00064"/>
<protein>
    <submittedName>
        <fullName evidence="1">Uncharacterized protein</fullName>
    </submittedName>
</protein>